<evidence type="ECO:0000313" key="4">
    <source>
        <dbReference type="EMBL" id="MET8433044.1"/>
    </source>
</evidence>
<evidence type="ECO:0000256" key="2">
    <source>
        <dbReference type="SAM" id="MobiDB-lite"/>
    </source>
</evidence>
<dbReference type="PANTHER" id="PTHR11695:SF294">
    <property type="entry name" value="RETICULON-4-INTERACTING PROTEIN 1, MITOCHONDRIAL"/>
    <property type="match status" value="1"/>
</dbReference>
<dbReference type="Proteomes" id="UP001550044">
    <property type="component" value="Unassembled WGS sequence"/>
</dbReference>
<dbReference type="InterPro" id="IPR020843">
    <property type="entry name" value="ER"/>
</dbReference>
<dbReference type="Pfam" id="PF13602">
    <property type="entry name" value="ADH_zinc_N_2"/>
    <property type="match status" value="1"/>
</dbReference>
<dbReference type="InterPro" id="IPR002364">
    <property type="entry name" value="Quin_OxRdtase/zeta-crystal_CS"/>
</dbReference>
<dbReference type="CDD" id="cd05289">
    <property type="entry name" value="MDR_like_2"/>
    <property type="match status" value="1"/>
</dbReference>
<organism evidence="4 5">
    <name type="scientific">Streptomyces sp. 900116325</name>
    <dbReference type="NCBI Taxonomy" id="3154295"/>
    <lineage>
        <taxon>Bacteria</taxon>
        <taxon>Bacillati</taxon>
        <taxon>Actinomycetota</taxon>
        <taxon>Actinomycetes</taxon>
        <taxon>Kitasatosporales</taxon>
        <taxon>Streptomycetaceae</taxon>
        <taxon>Streptomyces</taxon>
    </lineage>
</organism>
<comment type="caution">
    <text evidence="4">The sequence shown here is derived from an EMBL/GenBank/DDBJ whole genome shotgun (WGS) entry which is preliminary data.</text>
</comment>
<gene>
    <name evidence="4" type="ORF">ABZV61_09585</name>
</gene>
<evidence type="ECO:0000259" key="3">
    <source>
        <dbReference type="SMART" id="SM00829"/>
    </source>
</evidence>
<keyword evidence="5" id="KW-1185">Reference proteome</keyword>
<dbReference type="InterPro" id="IPR011032">
    <property type="entry name" value="GroES-like_sf"/>
</dbReference>
<dbReference type="Gene3D" id="3.40.50.720">
    <property type="entry name" value="NAD(P)-binding Rossmann-like Domain"/>
    <property type="match status" value="1"/>
</dbReference>
<feature type="compositionally biased region" description="Basic and acidic residues" evidence="2">
    <location>
        <begin position="1"/>
        <end position="25"/>
    </location>
</feature>
<evidence type="ECO:0000313" key="5">
    <source>
        <dbReference type="Proteomes" id="UP001550044"/>
    </source>
</evidence>
<evidence type="ECO:0000256" key="1">
    <source>
        <dbReference type="ARBA" id="ARBA00023002"/>
    </source>
</evidence>
<reference evidence="4 5" key="1">
    <citation type="submission" date="2024-06" db="EMBL/GenBank/DDBJ databases">
        <title>The Natural Products Discovery Center: Release of the First 8490 Sequenced Strains for Exploring Actinobacteria Biosynthetic Diversity.</title>
        <authorList>
            <person name="Kalkreuter E."/>
            <person name="Kautsar S.A."/>
            <person name="Yang D."/>
            <person name="Bader C.D."/>
            <person name="Teijaro C.N."/>
            <person name="Fluegel L."/>
            <person name="Davis C.M."/>
            <person name="Simpson J.R."/>
            <person name="Lauterbach L."/>
            <person name="Steele A.D."/>
            <person name="Gui C."/>
            <person name="Meng S."/>
            <person name="Li G."/>
            <person name="Viehrig K."/>
            <person name="Ye F."/>
            <person name="Su P."/>
            <person name="Kiefer A.F."/>
            <person name="Nichols A."/>
            <person name="Cepeda A.J."/>
            <person name="Yan W."/>
            <person name="Fan B."/>
            <person name="Jiang Y."/>
            <person name="Adhikari A."/>
            <person name="Zheng C.-J."/>
            <person name="Schuster L."/>
            <person name="Cowan T.M."/>
            <person name="Smanski M.J."/>
            <person name="Chevrette M.G."/>
            <person name="De Carvalho L.P.S."/>
            <person name="Shen B."/>
        </authorList>
    </citation>
    <scope>NUCLEOTIDE SEQUENCE [LARGE SCALE GENOMIC DNA]</scope>
    <source>
        <strain evidence="4 5">NPDC005137</strain>
    </source>
</reference>
<dbReference type="SUPFAM" id="SSF50129">
    <property type="entry name" value="GroES-like"/>
    <property type="match status" value="1"/>
</dbReference>
<dbReference type="InterPro" id="IPR036291">
    <property type="entry name" value="NAD(P)-bd_dom_sf"/>
</dbReference>
<name>A0ABV2U5D0_9ACTN</name>
<dbReference type="PANTHER" id="PTHR11695">
    <property type="entry name" value="ALCOHOL DEHYDROGENASE RELATED"/>
    <property type="match status" value="1"/>
</dbReference>
<dbReference type="EC" id="1.-.-.-" evidence="4"/>
<dbReference type="EMBL" id="JBEXIP010000005">
    <property type="protein sequence ID" value="MET8433044.1"/>
    <property type="molecule type" value="Genomic_DNA"/>
</dbReference>
<proteinExistence type="predicted"/>
<protein>
    <submittedName>
        <fullName evidence="4">NADP-dependent oxidoreductase</fullName>
        <ecNumber evidence="4">1.-.-.-</ecNumber>
    </submittedName>
</protein>
<feature type="region of interest" description="Disordered" evidence="2">
    <location>
        <begin position="1"/>
        <end position="36"/>
    </location>
</feature>
<keyword evidence="1 4" id="KW-0560">Oxidoreductase</keyword>
<dbReference type="SMART" id="SM00829">
    <property type="entry name" value="PKS_ER"/>
    <property type="match status" value="1"/>
</dbReference>
<dbReference type="GO" id="GO:0016491">
    <property type="term" value="F:oxidoreductase activity"/>
    <property type="evidence" value="ECO:0007669"/>
    <property type="project" value="UniProtKB-KW"/>
</dbReference>
<dbReference type="PROSITE" id="PS01162">
    <property type="entry name" value="QOR_ZETA_CRYSTAL"/>
    <property type="match status" value="1"/>
</dbReference>
<dbReference type="RefSeq" id="WP_356709160.1">
    <property type="nucleotide sequence ID" value="NZ_JBEXIP010000005.1"/>
</dbReference>
<sequence>MKDRIARPGTERRRPARWSHDEQHRPGHHRAISQDAYGTPDVLREVRLPKPVPGPSQVLVAVRAAGVNPTDWKHRANARFLDRLPLVLGWDVSGVVEAVGYGVTLFKPGDEVFGMLPYPYGVGSHAEYVIAPARALAHKPAGIDHVQAGALPLAALTAYQALVDTAAVRAGQRVLIHAAAGGVGHLAVQIAKSLGAYVIGTVSAAKHDFVRELGADEVIDYRTVDFADAVQDIDMVLDPLSGETRARSLDVLRPGGILVSLLDDGSPQEAAKAAELGIRVETLLVEHDHAGMKATADLVEAGSLRAHVEATFPLGDAAKAHALGETGRTTGKIVLVVE</sequence>
<dbReference type="InterPro" id="IPR013154">
    <property type="entry name" value="ADH-like_N"/>
</dbReference>
<accession>A0ABV2U5D0</accession>
<dbReference type="InterPro" id="IPR050700">
    <property type="entry name" value="YIM1/Zinc_Alcohol_DH_Fams"/>
</dbReference>
<dbReference type="Pfam" id="PF08240">
    <property type="entry name" value="ADH_N"/>
    <property type="match status" value="1"/>
</dbReference>
<dbReference type="SUPFAM" id="SSF51735">
    <property type="entry name" value="NAD(P)-binding Rossmann-fold domains"/>
    <property type="match status" value="1"/>
</dbReference>
<dbReference type="Gene3D" id="3.90.180.10">
    <property type="entry name" value="Medium-chain alcohol dehydrogenases, catalytic domain"/>
    <property type="match status" value="1"/>
</dbReference>
<feature type="domain" description="Enoyl reductase (ER)" evidence="3">
    <location>
        <begin position="38"/>
        <end position="335"/>
    </location>
</feature>